<dbReference type="STRING" id="768706.Desor_1574"/>
<dbReference type="KEGG" id="dor:Desor_1574"/>
<gene>
    <name evidence="7" type="ordered locus">Desor_1574</name>
    <name evidence="8" type="ordered locus">Desor_1851</name>
    <name evidence="9" type="ordered locus">Desor_4983</name>
    <name evidence="10" type="ordered locus">Desor_5309</name>
    <name evidence="11" type="ordered locus">Desor_5584</name>
</gene>
<reference evidence="11 12" key="2">
    <citation type="journal article" date="2012" name="J. Bacteriol.">
        <title>Complete genome sequences of Desulfosporosinus orientis DSM765T, Desulfosporosinus youngiae DSM17734T, Desulfosporosinus meridiei DSM13257T, and Desulfosporosinus acidiphilus DSM22704T.</title>
        <authorList>
            <person name="Pester M."/>
            <person name="Brambilla E."/>
            <person name="Alazard D."/>
            <person name="Rattei T."/>
            <person name="Weinmaier T."/>
            <person name="Han J."/>
            <person name="Lucas S."/>
            <person name="Lapidus A."/>
            <person name="Cheng J.F."/>
            <person name="Goodwin L."/>
            <person name="Pitluck S."/>
            <person name="Peters L."/>
            <person name="Ovchinnikova G."/>
            <person name="Teshima H."/>
            <person name="Detter J.C."/>
            <person name="Han C.S."/>
            <person name="Tapia R."/>
            <person name="Land M.L."/>
            <person name="Hauser L."/>
            <person name="Kyrpides N.C."/>
            <person name="Ivanova N.N."/>
            <person name="Pagani I."/>
            <person name="Huntmann M."/>
            <person name="Wei C.L."/>
            <person name="Davenport K.W."/>
            <person name="Daligault H."/>
            <person name="Chain P.S."/>
            <person name="Chen A."/>
            <person name="Mavromatis K."/>
            <person name="Markowitz V."/>
            <person name="Szeto E."/>
            <person name="Mikhailova N."/>
            <person name="Pati A."/>
            <person name="Wagner M."/>
            <person name="Woyke T."/>
            <person name="Ollivier B."/>
            <person name="Klenk H.P."/>
            <person name="Spring S."/>
            <person name="Loy A."/>
        </authorList>
    </citation>
    <scope>NUCLEOTIDE SEQUENCE [LARGE SCALE GENOMIC DNA]</scope>
    <source>
        <strain evidence="12">ATCC 19365 / DSM 765 / NCIMB 8382 / VKM B-1628</strain>
        <strain evidence="11">DSM 765</strain>
    </source>
</reference>
<keyword evidence="3" id="KW-0238">DNA-binding</keyword>
<dbReference type="KEGG" id="dor:Desor_4983"/>
<dbReference type="InterPro" id="IPR054353">
    <property type="entry name" value="IstA-like_C"/>
</dbReference>
<dbReference type="Gene3D" id="1.10.10.60">
    <property type="entry name" value="Homeodomain-like"/>
    <property type="match status" value="1"/>
</dbReference>
<evidence type="ECO:0000259" key="6">
    <source>
        <dbReference type="PROSITE" id="PS50994"/>
    </source>
</evidence>
<evidence type="ECO:0000256" key="4">
    <source>
        <dbReference type="ARBA" id="ARBA00023172"/>
    </source>
</evidence>
<name>G7WI34_DESOD</name>
<keyword evidence="2" id="KW-0815">Transposition</keyword>
<proteinExistence type="inferred from homology"/>
<dbReference type="PANTHER" id="PTHR35004:SF6">
    <property type="entry name" value="TRANSPOSASE"/>
    <property type="match status" value="1"/>
</dbReference>
<dbReference type="SUPFAM" id="SSF109709">
    <property type="entry name" value="KorB DNA-binding domain-like"/>
    <property type="match status" value="1"/>
</dbReference>
<dbReference type="SUPFAM" id="SSF53098">
    <property type="entry name" value="Ribonuclease H-like"/>
    <property type="match status" value="1"/>
</dbReference>
<dbReference type="Pfam" id="PF22483">
    <property type="entry name" value="Mu-transpos_C_2"/>
    <property type="match status" value="1"/>
</dbReference>
<evidence type="ECO:0000313" key="11">
    <source>
        <dbReference type="EMBL" id="AET70957.1"/>
    </source>
</evidence>
<dbReference type="InterPro" id="IPR036397">
    <property type="entry name" value="RNaseH_sf"/>
</dbReference>
<dbReference type="GO" id="GO:0032196">
    <property type="term" value="P:transposition"/>
    <property type="evidence" value="ECO:0007669"/>
    <property type="project" value="UniProtKB-KW"/>
</dbReference>
<organism evidence="11 12">
    <name type="scientific">Desulfosporosinus orientis (strain ATCC 19365 / DSM 765 / NCIMB 8382 / VKM B-1628 / Singapore I)</name>
    <name type="common">Desulfotomaculum orientis</name>
    <dbReference type="NCBI Taxonomy" id="768706"/>
    <lineage>
        <taxon>Bacteria</taxon>
        <taxon>Bacillati</taxon>
        <taxon>Bacillota</taxon>
        <taxon>Clostridia</taxon>
        <taxon>Eubacteriales</taxon>
        <taxon>Desulfitobacteriaceae</taxon>
        <taxon>Desulfosporosinus</taxon>
    </lineage>
</organism>
<evidence type="ECO:0000259" key="5">
    <source>
        <dbReference type="PROSITE" id="PS50531"/>
    </source>
</evidence>
<comment type="similarity">
    <text evidence="1">Belongs to the transposase IS21/IS408/IS1162 family.</text>
</comment>
<evidence type="ECO:0000313" key="7">
    <source>
        <dbReference type="EMBL" id="AET67221.1"/>
    </source>
</evidence>
<dbReference type="KEGG" id="dor:Desor_1851"/>
<dbReference type="EMBL" id="CP003108">
    <property type="protein sequence ID" value="AET70688.1"/>
    <property type="molecule type" value="Genomic_DNA"/>
</dbReference>
<dbReference type="InterPro" id="IPR012337">
    <property type="entry name" value="RNaseH-like_sf"/>
</dbReference>
<accession>G7WI34</accession>
<dbReference type="PATRIC" id="fig|768706.3.peg.1560"/>
<dbReference type="PROSITE" id="PS50531">
    <property type="entry name" value="HTH_IS21"/>
    <property type="match status" value="1"/>
</dbReference>
<dbReference type="HOGENOM" id="CLU_020626_1_1_9"/>
<feature type="domain" description="HTH IS21-type" evidence="5">
    <location>
        <begin position="5"/>
        <end position="67"/>
    </location>
</feature>
<dbReference type="PANTHER" id="PTHR35004">
    <property type="entry name" value="TRANSPOSASE RV3428C-RELATED"/>
    <property type="match status" value="1"/>
</dbReference>
<evidence type="ECO:0000313" key="10">
    <source>
        <dbReference type="EMBL" id="AET70688.1"/>
    </source>
</evidence>
<dbReference type="EMBL" id="CP003108">
    <property type="protein sequence ID" value="AET67221.1"/>
    <property type="molecule type" value="Genomic_DNA"/>
</dbReference>
<keyword evidence="12" id="KW-1185">Reference proteome</keyword>
<dbReference type="KEGG" id="dor:Desor_5584"/>
<dbReference type="EMBL" id="CP003108">
    <property type="protein sequence ID" value="AET70957.1"/>
    <property type="molecule type" value="Genomic_DNA"/>
</dbReference>
<dbReference type="AlphaFoldDB" id="G7WI34"/>
<dbReference type="InterPro" id="IPR001584">
    <property type="entry name" value="Integrase_cat-core"/>
</dbReference>
<dbReference type="InterPro" id="IPR017894">
    <property type="entry name" value="HTH_IS21_transposase_type"/>
</dbReference>
<dbReference type="PROSITE" id="PS50994">
    <property type="entry name" value="INTEGRASE"/>
    <property type="match status" value="1"/>
</dbReference>
<dbReference type="KEGG" id="dor:Desor_5309"/>
<dbReference type="EMBL" id="CP003108">
    <property type="protein sequence ID" value="AET70376.1"/>
    <property type="molecule type" value="Genomic_DNA"/>
</dbReference>
<evidence type="ECO:0000256" key="1">
    <source>
        <dbReference type="ARBA" id="ARBA00009277"/>
    </source>
</evidence>
<reference evidence="12" key="1">
    <citation type="submission" date="2011-11" db="EMBL/GenBank/DDBJ databases">
        <title>Complete sequence of Desulfosporosinus orientis DSM 765.</title>
        <authorList>
            <person name="Lucas S."/>
            <person name="Han J."/>
            <person name="Lapidus A."/>
            <person name="Cheng J.-F."/>
            <person name="Goodwin L."/>
            <person name="Pitluck S."/>
            <person name="Peters L."/>
            <person name="Ovchinnikova G."/>
            <person name="Teshima H."/>
            <person name="Detter J.C."/>
            <person name="Han C."/>
            <person name="Tapia R."/>
            <person name="Land M."/>
            <person name="Hauser L."/>
            <person name="Kyrpides N."/>
            <person name="Ivanova N."/>
            <person name="Pagani I."/>
            <person name="Pester M."/>
            <person name="Spring S."/>
            <person name="Ollivier B."/>
            <person name="Rattei T."/>
            <person name="Klenk H.-P."/>
            <person name="Wagner M."/>
            <person name="Loy A."/>
            <person name="Woyke T."/>
        </authorList>
    </citation>
    <scope>NUCLEOTIDE SEQUENCE [LARGE SCALE GENOMIC DNA]</scope>
    <source>
        <strain evidence="12">ATCC 19365 / DSM 765 / NCIMB 8382 / VKM B-1628</strain>
    </source>
</reference>
<dbReference type="EMBL" id="CP003108">
    <property type="protein sequence ID" value="AET67484.1"/>
    <property type="molecule type" value="Genomic_DNA"/>
</dbReference>
<evidence type="ECO:0000313" key="9">
    <source>
        <dbReference type="EMBL" id="AET70376.1"/>
    </source>
</evidence>
<dbReference type="NCBIfam" id="NF033546">
    <property type="entry name" value="transpos_IS21"/>
    <property type="match status" value="1"/>
</dbReference>
<dbReference type="Proteomes" id="UP000006346">
    <property type="component" value="Chromosome"/>
</dbReference>
<dbReference type="RefSeq" id="WP_014184040.1">
    <property type="nucleotide sequence ID" value="NC_016584.1"/>
</dbReference>
<dbReference type="GO" id="GO:0006310">
    <property type="term" value="P:DNA recombination"/>
    <property type="evidence" value="ECO:0007669"/>
    <property type="project" value="UniProtKB-KW"/>
</dbReference>
<dbReference type="GO" id="GO:0003677">
    <property type="term" value="F:DNA binding"/>
    <property type="evidence" value="ECO:0007669"/>
    <property type="project" value="UniProtKB-KW"/>
</dbReference>
<evidence type="ECO:0000256" key="3">
    <source>
        <dbReference type="ARBA" id="ARBA00023125"/>
    </source>
</evidence>
<feature type="domain" description="Integrase catalytic" evidence="6">
    <location>
        <begin position="111"/>
        <end position="288"/>
    </location>
</feature>
<evidence type="ECO:0000313" key="8">
    <source>
        <dbReference type="EMBL" id="AET67484.1"/>
    </source>
</evidence>
<evidence type="ECO:0000313" key="12">
    <source>
        <dbReference type="Proteomes" id="UP000006346"/>
    </source>
</evidence>
<protein>
    <submittedName>
        <fullName evidence="11">Transposase</fullName>
    </submittedName>
</protein>
<sequence length="413" mass="48608">MVQSEEFFMIRDLKSKGMNITQIARELDLDRKTVTKWLKSDQLPAYRKKVQRESKLENHKAYIIERMNEGCVNAMVLFDEIKAMGYQGRLTILRDFMKPYREQVRGKASMRFETPPGKQAQVDWGEFKLLKDDGTFVKVHAFIMIMGHSRKQYVEFTENERIDTLIGCHERAFAFFNGVPETILYDNMKTVVKHSHQTGTNQWNNQFLSFARHQDFSPVRCRPYRPRTKGKVENGVKYLRRNFWPRIKTISSLADLNEAVKFWLDTVCNVRLHQTTREIPAEAFIRETLKPVNPEAFLLYDIQYRKVMNDCTISYKANFYSVPYRFVGKRVRIRDLNNGHLEIYDENGICIASHVKLSGKHHFQRNKKHFEGLTTWSQKKVAATAPILSHKQPPKVYQRPLKVYESLINEVTQ</sequence>
<evidence type="ECO:0000256" key="2">
    <source>
        <dbReference type="ARBA" id="ARBA00022578"/>
    </source>
</evidence>
<dbReference type="eggNOG" id="COG4584">
    <property type="taxonomic scope" value="Bacteria"/>
</dbReference>
<dbReference type="Pfam" id="PF00665">
    <property type="entry name" value="rve"/>
    <property type="match status" value="1"/>
</dbReference>
<dbReference type="Gene3D" id="3.30.420.10">
    <property type="entry name" value="Ribonuclease H-like superfamily/Ribonuclease H"/>
    <property type="match status" value="1"/>
</dbReference>
<dbReference type="GO" id="GO:0015074">
    <property type="term" value="P:DNA integration"/>
    <property type="evidence" value="ECO:0007669"/>
    <property type="project" value="InterPro"/>
</dbReference>
<keyword evidence="4" id="KW-0233">DNA recombination</keyword>